<dbReference type="HOGENOM" id="CLU_2794580_0_0_1"/>
<keyword evidence="3" id="KW-1185">Reference proteome</keyword>
<feature type="region of interest" description="Disordered" evidence="1">
    <location>
        <begin position="27"/>
        <end position="48"/>
    </location>
</feature>
<dbReference type="Proteomes" id="UP000053780">
    <property type="component" value="Unassembled WGS sequence"/>
</dbReference>
<accession>T0MMP1</accession>
<evidence type="ECO:0000256" key="1">
    <source>
        <dbReference type="SAM" id="MobiDB-lite"/>
    </source>
</evidence>
<protein>
    <submittedName>
        <fullName evidence="2">Uncharacterized protein</fullName>
    </submittedName>
</protein>
<dbReference type="VEuPathDB" id="MicrosporidiaDB:NAPIS_ORF00136"/>
<reference evidence="2 3" key="1">
    <citation type="journal article" date="2013" name="BMC Genomics">
        <title>Genome sequencing and comparative genomics of honey bee microsporidia, Nosema apis reveal novel insights into host-parasite interactions.</title>
        <authorList>
            <person name="Chen Yp."/>
            <person name="Pettis J.S."/>
            <person name="Zhao Y."/>
            <person name="Liu X."/>
            <person name="Tallon L.J."/>
            <person name="Sadzewicz L.D."/>
            <person name="Li R."/>
            <person name="Zheng H."/>
            <person name="Huang S."/>
            <person name="Zhang X."/>
            <person name="Hamilton M.C."/>
            <person name="Pernal S.F."/>
            <person name="Melathopoulos A.P."/>
            <person name="Yan X."/>
            <person name="Evans J.D."/>
        </authorList>
    </citation>
    <scope>NUCLEOTIDE SEQUENCE [LARGE SCALE GENOMIC DNA]</scope>
    <source>
        <strain evidence="2 3">BRL 01</strain>
    </source>
</reference>
<dbReference type="EMBL" id="KE646915">
    <property type="protein sequence ID" value="EQB62285.1"/>
    <property type="molecule type" value="Genomic_DNA"/>
</dbReference>
<sequence length="68" mass="7393">MGVKTEQTGENKTKHLKTVEATIDDNVGMTEEDGNKKSNNSSFSTSETLDSILTSIESIKKNGLKKCT</sequence>
<gene>
    <name evidence="2" type="ORF">NAPIS_ORF00136</name>
</gene>
<evidence type="ECO:0000313" key="2">
    <source>
        <dbReference type="EMBL" id="EQB62285.1"/>
    </source>
</evidence>
<evidence type="ECO:0000313" key="3">
    <source>
        <dbReference type="Proteomes" id="UP000053780"/>
    </source>
</evidence>
<proteinExistence type="predicted"/>
<name>T0MMP1_9MICR</name>
<organism evidence="2 3">
    <name type="scientific">Vairimorpha apis BRL 01</name>
    <dbReference type="NCBI Taxonomy" id="1037528"/>
    <lineage>
        <taxon>Eukaryota</taxon>
        <taxon>Fungi</taxon>
        <taxon>Fungi incertae sedis</taxon>
        <taxon>Microsporidia</taxon>
        <taxon>Nosematidae</taxon>
        <taxon>Vairimorpha</taxon>
    </lineage>
</organism>
<dbReference type="AlphaFoldDB" id="T0MMP1"/>